<dbReference type="SUPFAM" id="SSF53720">
    <property type="entry name" value="ALDH-like"/>
    <property type="match status" value="1"/>
</dbReference>
<evidence type="ECO:0000313" key="6">
    <source>
        <dbReference type="EMBL" id="SVA31740.1"/>
    </source>
</evidence>
<evidence type="ECO:0000256" key="4">
    <source>
        <dbReference type="ARBA" id="ARBA00023002"/>
    </source>
</evidence>
<dbReference type="NCBIfam" id="TIGR00069">
    <property type="entry name" value="hisD"/>
    <property type="match status" value="1"/>
</dbReference>
<dbReference type="GO" id="GO:0051287">
    <property type="term" value="F:NAD binding"/>
    <property type="evidence" value="ECO:0007669"/>
    <property type="project" value="InterPro"/>
</dbReference>
<dbReference type="InterPro" id="IPR016161">
    <property type="entry name" value="Ald_DH/histidinol_DH"/>
</dbReference>
<dbReference type="InterPro" id="IPR012131">
    <property type="entry name" value="Hstdl_DH"/>
</dbReference>
<dbReference type="GO" id="GO:0005829">
    <property type="term" value="C:cytosol"/>
    <property type="evidence" value="ECO:0007669"/>
    <property type="project" value="TreeGrafter"/>
</dbReference>
<dbReference type="PROSITE" id="PS00611">
    <property type="entry name" value="HISOL_DEHYDROGENASE"/>
    <property type="match status" value="1"/>
</dbReference>
<protein>
    <recommendedName>
        <fullName evidence="7">Histidinol dehydrogenase</fullName>
    </recommendedName>
</protein>
<dbReference type="AlphaFoldDB" id="A0A381UUH0"/>
<dbReference type="PANTHER" id="PTHR21256">
    <property type="entry name" value="HISTIDINOL DEHYDROGENASE HDH"/>
    <property type="match status" value="1"/>
</dbReference>
<name>A0A381UUH0_9ZZZZ</name>
<keyword evidence="2" id="KW-0479">Metal-binding</keyword>
<dbReference type="CDD" id="cd06572">
    <property type="entry name" value="Histidinol_dh"/>
    <property type="match status" value="1"/>
</dbReference>
<evidence type="ECO:0000256" key="2">
    <source>
        <dbReference type="ARBA" id="ARBA00022723"/>
    </source>
</evidence>
<feature type="region of interest" description="Disordered" evidence="5">
    <location>
        <begin position="1"/>
        <end position="22"/>
    </location>
</feature>
<evidence type="ECO:0008006" key="7">
    <source>
        <dbReference type="Google" id="ProtNLM"/>
    </source>
</evidence>
<organism evidence="6">
    <name type="scientific">marine metagenome</name>
    <dbReference type="NCBI Taxonomy" id="408172"/>
    <lineage>
        <taxon>unclassified sequences</taxon>
        <taxon>metagenomes</taxon>
        <taxon>ecological metagenomes</taxon>
    </lineage>
</organism>
<sequence length="426" mass="46799">MTITYLKKASKTPSTDDDKTRQNVQEILKDLEKRREQGILEISKKFDKYEGEVIVSKEKVEEAGKKIDQKTKDDIQFAYERIKKFAEHQLKHLNNDFEIEVSKGLIAGQRLIPIDTVGCYIPGGRYAHISSAIMGITPAKVAGVKTIIAASPPKDKNGANPGIIYAANLCGADVILNLGGVAAIASLTFGCFKNPPVDFLVGAGNQYVAEAKRLLFGKVGIDLFAGPTEIAIIADKKADKEIVAADIVGQAEHGYNSPGWLITTDKSVADYAMKRIPELIKKLPDGSRDSAEPAWRDFGEVVLCDTNEEMATVSDKYAPEHLEVHAENLDWWLKRLKNYGSLFLGEETTVAYGDKCSGPNHILPTKGAGRYTGGLYVGKFIKCLTFQKMNRESTKTIGATTSRLARAEGMEAHARTADIRIKKYKL</sequence>
<dbReference type="GO" id="GO:0046872">
    <property type="term" value="F:metal ion binding"/>
    <property type="evidence" value="ECO:0007669"/>
    <property type="project" value="UniProtKB-KW"/>
</dbReference>
<keyword evidence="3" id="KW-0862">Zinc</keyword>
<dbReference type="EMBL" id="UINC01007157">
    <property type="protein sequence ID" value="SVA31740.1"/>
    <property type="molecule type" value="Genomic_DNA"/>
</dbReference>
<proteinExistence type="predicted"/>
<dbReference type="Pfam" id="PF00815">
    <property type="entry name" value="Histidinol_dh"/>
    <property type="match status" value="1"/>
</dbReference>
<reference evidence="6" key="1">
    <citation type="submission" date="2018-05" db="EMBL/GenBank/DDBJ databases">
        <authorList>
            <person name="Lanie J.A."/>
            <person name="Ng W.-L."/>
            <person name="Kazmierczak K.M."/>
            <person name="Andrzejewski T.M."/>
            <person name="Davidsen T.M."/>
            <person name="Wayne K.J."/>
            <person name="Tettelin H."/>
            <person name="Glass J.I."/>
            <person name="Rusch D."/>
            <person name="Podicherti R."/>
            <person name="Tsui H.-C.T."/>
            <person name="Winkler M.E."/>
        </authorList>
    </citation>
    <scope>NUCLEOTIDE SEQUENCE</scope>
</reference>
<dbReference type="PRINTS" id="PR00083">
    <property type="entry name" value="HOLDHDRGNASE"/>
</dbReference>
<dbReference type="InterPro" id="IPR001692">
    <property type="entry name" value="Histidinol_DH_CS"/>
</dbReference>
<comment type="cofactor">
    <cofactor evidence="1">
        <name>Zn(2+)</name>
        <dbReference type="ChEBI" id="CHEBI:29105"/>
    </cofactor>
</comment>
<dbReference type="PANTHER" id="PTHR21256:SF14">
    <property type="entry name" value="HISTIDINOL DEHYDROGENASE"/>
    <property type="match status" value="1"/>
</dbReference>
<dbReference type="Gene3D" id="1.20.5.1300">
    <property type="match status" value="1"/>
</dbReference>
<accession>A0A381UUH0</accession>
<evidence type="ECO:0000256" key="1">
    <source>
        <dbReference type="ARBA" id="ARBA00001947"/>
    </source>
</evidence>
<evidence type="ECO:0000256" key="5">
    <source>
        <dbReference type="SAM" id="MobiDB-lite"/>
    </source>
</evidence>
<dbReference type="FunFam" id="3.40.50.1980:FF:000001">
    <property type="entry name" value="Histidinol dehydrogenase"/>
    <property type="match status" value="1"/>
</dbReference>
<dbReference type="PIRSF" id="PIRSF000099">
    <property type="entry name" value="Histidinol_dh"/>
    <property type="match status" value="1"/>
</dbReference>
<keyword evidence="4" id="KW-0560">Oxidoreductase</keyword>
<evidence type="ECO:0000256" key="3">
    <source>
        <dbReference type="ARBA" id="ARBA00022833"/>
    </source>
</evidence>
<gene>
    <name evidence="6" type="ORF">METZ01_LOCUS84594</name>
</gene>
<dbReference type="Gene3D" id="3.40.50.1980">
    <property type="entry name" value="Nitrogenase molybdenum iron protein domain"/>
    <property type="match status" value="2"/>
</dbReference>
<dbReference type="InterPro" id="IPR022695">
    <property type="entry name" value="Histidinol_DH_monofunct"/>
</dbReference>
<dbReference type="GO" id="GO:0004399">
    <property type="term" value="F:histidinol dehydrogenase activity"/>
    <property type="evidence" value="ECO:0007669"/>
    <property type="project" value="InterPro"/>
</dbReference>
<dbReference type="GO" id="GO:0000105">
    <property type="term" value="P:L-histidine biosynthetic process"/>
    <property type="evidence" value="ECO:0007669"/>
    <property type="project" value="InterPro"/>
</dbReference>